<accession>A0A9Q3ESV3</accession>
<dbReference type="Proteomes" id="UP000765509">
    <property type="component" value="Unassembled WGS sequence"/>
</dbReference>
<gene>
    <name evidence="2" type="ORF">O181_066129</name>
</gene>
<proteinExistence type="predicted"/>
<feature type="compositionally biased region" description="Polar residues" evidence="1">
    <location>
        <begin position="1"/>
        <end position="13"/>
    </location>
</feature>
<name>A0A9Q3ESV3_9BASI</name>
<evidence type="ECO:0000313" key="2">
    <source>
        <dbReference type="EMBL" id="MBW0526414.1"/>
    </source>
</evidence>
<feature type="region of interest" description="Disordered" evidence="1">
    <location>
        <begin position="1"/>
        <end position="50"/>
    </location>
</feature>
<organism evidence="2 3">
    <name type="scientific">Austropuccinia psidii MF-1</name>
    <dbReference type="NCBI Taxonomy" id="1389203"/>
    <lineage>
        <taxon>Eukaryota</taxon>
        <taxon>Fungi</taxon>
        <taxon>Dikarya</taxon>
        <taxon>Basidiomycota</taxon>
        <taxon>Pucciniomycotina</taxon>
        <taxon>Pucciniomycetes</taxon>
        <taxon>Pucciniales</taxon>
        <taxon>Sphaerophragmiaceae</taxon>
        <taxon>Austropuccinia</taxon>
    </lineage>
</organism>
<protein>
    <submittedName>
        <fullName evidence="2">Uncharacterized protein</fullName>
    </submittedName>
</protein>
<dbReference type="EMBL" id="AVOT02032643">
    <property type="protein sequence ID" value="MBW0526414.1"/>
    <property type="molecule type" value="Genomic_DNA"/>
</dbReference>
<feature type="compositionally biased region" description="Polar residues" evidence="1">
    <location>
        <begin position="37"/>
        <end position="49"/>
    </location>
</feature>
<evidence type="ECO:0000313" key="3">
    <source>
        <dbReference type="Proteomes" id="UP000765509"/>
    </source>
</evidence>
<feature type="compositionally biased region" description="Low complexity" evidence="1">
    <location>
        <begin position="64"/>
        <end position="79"/>
    </location>
</feature>
<sequence length="162" mass="17724">MTTRRGSQYSIQSDGGGIRSLNDPTKGKRKGKIPSGAESTQRSAISQRQGLEMLIISESKLELGMSSSKMDKSSSVGSDGHPHEPVKTVLHSVPEKRLVNVTTAPPRIDELLAHPQKAPQRGVNIEILQWMEFTIIQNLNQEHKGLAQQEEGDNGVRSPSSF</sequence>
<keyword evidence="3" id="KW-1185">Reference proteome</keyword>
<comment type="caution">
    <text evidence="2">The sequence shown here is derived from an EMBL/GenBank/DDBJ whole genome shotgun (WGS) entry which is preliminary data.</text>
</comment>
<reference evidence="2" key="1">
    <citation type="submission" date="2021-03" db="EMBL/GenBank/DDBJ databases">
        <title>Draft genome sequence of rust myrtle Austropuccinia psidii MF-1, a brazilian biotype.</title>
        <authorList>
            <person name="Quecine M.C."/>
            <person name="Pachon D.M.R."/>
            <person name="Bonatelli M.L."/>
            <person name="Correr F.H."/>
            <person name="Franceschini L.M."/>
            <person name="Leite T.F."/>
            <person name="Margarido G.R.A."/>
            <person name="Almeida C.A."/>
            <person name="Ferrarezi J.A."/>
            <person name="Labate C.A."/>
        </authorList>
    </citation>
    <scope>NUCLEOTIDE SEQUENCE</scope>
    <source>
        <strain evidence="2">MF-1</strain>
    </source>
</reference>
<dbReference type="AlphaFoldDB" id="A0A9Q3ESV3"/>
<evidence type="ECO:0000256" key="1">
    <source>
        <dbReference type="SAM" id="MobiDB-lite"/>
    </source>
</evidence>
<feature type="region of interest" description="Disordered" evidence="1">
    <location>
        <begin position="64"/>
        <end position="94"/>
    </location>
</feature>